<dbReference type="Gene3D" id="3.90.320.10">
    <property type="match status" value="1"/>
</dbReference>
<gene>
    <name evidence="1" type="ORF">TM448A00732_0018</name>
    <name evidence="2" type="ORF">TM448B00314_0018</name>
</gene>
<organism evidence="1">
    <name type="scientific">viral metagenome</name>
    <dbReference type="NCBI Taxonomy" id="1070528"/>
    <lineage>
        <taxon>unclassified sequences</taxon>
        <taxon>metagenomes</taxon>
        <taxon>organismal metagenomes</taxon>
    </lineage>
</organism>
<proteinExistence type="predicted"/>
<name>A0A6H1ZJM7_9ZZZZ</name>
<reference evidence="1" key="1">
    <citation type="submission" date="2020-03" db="EMBL/GenBank/DDBJ databases">
        <title>The deep terrestrial virosphere.</title>
        <authorList>
            <person name="Holmfeldt K."/>
            <person name="Nilsson E."/>
            <person name="Simone D."/>
            <person name="Lopez-Fernandez M."/>
            <person name="Wu X."/>
            <person name="de Brujin I."/>
            <person name="Lundin D."/>
            <person name="Andersson A."/>
            <person name="Bertilsson S."/>
            <person name="Dopson M."/>
        </authorList>
    </citation>
    <scope>NUCLEOTIDE SEQUENCE</scope>
    <source>
        <strain evidence="1">TM448A00732</strain>
        <strain evidence="2">TM448B00314</strain>
    </source>
</reference>
<dbReference type="InterPro" id="IPR011604">
    <property type="entry name" value="PDDEXK-like_dom_sf"/>
</dbReference>
<evidence type="ECO:0000313" key="2">
    <source>
        <dbReference type="EMBL" id="QJH94958.1"/>
    </source>
</evidence>
<protein>
    <recommendedName>
        <fullName evidence="3">PD-(D/E)XK nuclease superfamily protein</fullName>
    </recommendedName>
</protein>
<dbReference type="EMBL" id="MT144054">
    <property type="protein sequence ID" value="QJA47728.1"/>
    <property type="molecule type" value="Genomic_DNA"/>
</dbReference>
<dbReference type="AlphaFoldDB" id="A0A6H1ZJM7"/>
<sequence>MKVTIAEDFRKELLNKIAQREFSERTGTHQSDLIFCINKQCMRKLNPQPTTESQLLTFSLGWSTQRWLTGQSEDEPEIEKDGIKVTLDATWMGVPWELKATYMSNTKPIEESLHFVRQIMNQCYVTGTTEAYISRLEIMGNWKWVYRPKDPVKLQALVDQFGEDWAKHPTLTAVKFEFTQDELDHHWQWMQKRKQQYEGVIRTNVLLPKAQALASGMDFECGFCEYKEQCEQGHP</sequence>
<evidence type="ECO:0000313" key="1">
    <source>
        <dbReference type="EMBL" id="QJA47728.1"/>
    </source>
</evidence>
<evidence type="ECO:0008006" key="3">
    <source>
        <dbReference type="Google" id="ProtNLM"/>
    </source>
</evidence>
<accession>A0A6H1ZJM7</accession>
<dbReference type="EMBL" id="MT144610">
    <property type="protein sequence ID" value="QJH94958.1"/>
    <property type="molecule type" value="Genomic_DNA"/>
</dbReference>